<evidence type="ECO:0000313" key="2">
    <source>
        <dbReference type="Proteomes" id="UP000492821"/>
    </source>
</evidence>
<evidence type="ECO:0000256" key="1">
    <source>
        <dbReference type="SAM" id="MobiDB-lite"/>
    </source>
</evidence>
<protein>
    <submittedName>
        <fullName evidence="3">Uncharacterized protein</fullName>
    </submittedName>
</protein>
<feature type="region of interest" description="Disordered" evidence="1">
    <location>
        <begin position="21"/>
        <end position="62"/>
    </location>
</feature>
<reference evidence="2" key="1">
    <citation type="journal article" date="2013" name="Genetics">
        <title>The draft genome and transcriptome of Panagrellus redivivus are shaped by the harsh demands of a free-living lifestyle.</title>
        <authorList>
            <person name="Srinivasan J."/>
            <person name="Dillman A.R."/>
            <person name="Macchietto M.G."/>
            <person name="Heikkinen L."/>
            <person name="Lakso M."/>
            <person name="Fracchia K.M."/>
            <person name="Antoshechkin I."/>
            <person name="Mortazavi A."/>
            <person name="Wong G."/>
            <person name="Sternberg P.W."/>
        </authorList>
    </citation>
    <scope>NUCLEOTIDE SEQUENCE [LARGE SCALE GENOMIC DNA]</scope>
    <source>
        <strain evidence="2">MT8872</strain>
    </source>
</reference>
<feature type="compositionally biased region" description="Polar residues" evidence="1">
    <location>
        <begin position="21"/>
        <end position="34"/>
    </location>
</feature>
<name>A0A7E4V3A9_PANRE</name>
<dbReference type="WBParaSite" id="Pan_g15688.t1">
    <property type="protein sequence ID" value="Pan_g15688.t1"/>
    <property type="gene ID" value="Pan_g15688"/>
</dbReference>
<organism evidence="2 3">
    <name type="scientific">Panagrellus redivivus</name>
    <name type="common">Microworm</name>
    <dbReference type="NCBI Taxonomy" id="6233"/>
    <lineage>
        <taxon>Eukaryota</taxon>
        <taxon>Metazoa</taxon>
        <taxon>Ecdysozoa</taxon>
        <taxon>Nematoda</taxon>
        <taxon>Chromadorea</taxon>
        <taxon>Rhabditida</taxon>
        <taxon>Tylenchina</taxon>
        <taxon>Panagrolaimomorpha</taxon>
        <taxon>Panagrolaimoidea</taxon>
        <taxon>Panagrolaimidae</taxon>
        <taxon>Panagrellus</taxon>
    </lineage>
</organism>
<dbReference type="AlphaFoldDB" id="A0A7E4V3A9"/>
<accession>A0A7E4V3A9</accession>
<evidence type="ECO:0000313" key="3">
    <source>
        <dbReference type="WBParaSite" id="Pan_g15688.t1"/>
    </source>
</evidence>
<sequence length="92" mass="10449">MVIKRGANEQNWHLVLSVKRQTSLQRPTNTSQHNAPDVYAYSPTKRADYSEQMAGSPTDARKRDSLLRMAYALGTKAQTKKLERTITLEKSI</sequence>
<keyword evidence="2" id="KW-1185">Reference proteome</keyword>
<dbReference type="Proteomes" id="UP000492821">
    <property type="component" value="Unassembled WGS sequence"/>
</dbReference>
<reference evidence="3" key="2">
    <citation type="submission" date="2020-10" db="UniProtKB">
        <authorList>
            <consortium name="WormBaseParasite"/>
        </authorList>
    </citation>
    <scope>IDENTIFICATION</scope>
</reference>
<proteinExistence type="predicted"/>